<feature type="domain" description="Vacuolar protein sorting-associated protein 54 C-terminal" evidence="8">
    <location>
        <begin position="791"/>
        <end position="920"/>
    </location>
</feature>
<feature type="compositionally biased region" description="Polar residues" evidence="7">
    <location>
        <begin position="1143"/>
        <end position="1162"/>
    </location>
</feature>
<organism evidence="9 10">
    <name type="scientific">Pseudo-nitzschia multistriata</name>
    <dbReference type="NCBI Taxonomy" id="183589"/>
    <lineage>
        <taxon>Eukaryota</taxon>
        <taxon>Sar</taxon>
        <taxon>Stramenopiles</taxon>
        <taxon>Ochrophyta</taxon>
        <taxon>Bacillariophyta</taxon>
        <taxon>Bacillariophyceae</taxon>
        <taxon>Bacillariophycidae</taxon>
        <taxon>Bacillariales</taxon>
        <taxon>Bacillariaceae</taxon>
        <taxon>Pseudo-nitzschia</taxon>
    </lineage>
</organism>
<keyword evidence="4" id="KW-0653">Protein transport</keyword>
<evidence type="ECO:0000313" key="9">
    <source>
        <dbReference type="EMBL" id="VEU35769.1"/>
    </source>
</evidence>
<sequence length="1185" mass="129630">MTPTPPPHKGVEASASARPNATGFRLPNRDERDRATREAEECLEATKHESGFQLDGFNLLGVVANPRSGGAGATVQQSAATTTTPGEGPGSRQPPGAVAPPGQAQAPHPPPQPPSRAPLGSSSASASSADQQHHGMFSDAVQTFEDTLAHVAEQIESLNLFLEQLSRQYLGDDTDEALYLEYYYQNEEEDETHPMHMMRADNIPPELVNLELQEMQYYLEECGVLAHTLVAQGLNTRTLHSEDVVDQDRLNQQLEDIPSVFYETDFDLTDARTFAELLLRQDGNETKTEHDGAPGDETTTKPTNSLYQPTQELIPVREQEFLAGHLDRVELALQEQVRQKSTAFFQETTRFQQLQSSIVDLLRQVQNLRACMQQALGVYRQTKDISDHQRQDYEILVDLLDGSMELVRCKASIGGLLSANDHLGAALQIQYGRRLLNGSSGIEEGAEDAPGASSDDNPAESSGTGNAKNGNGNSHTENHHHDHNDDAATLELRLLTALSSTGAQFTQYESLVVQSLSDELVELFFHWRPSERERVLETAEALQICGAVHKTSELYQRRLQQMIRMTVRTTIAEFMESSSSSVGSNKSSGGVTGMTYPAFYNCLQLLIEEIKSILVMAHRVDEFCASEAIFGEISSPGNLNGSERWTKEAVVQAAELATNSIAELLRLRKEAHSVISLSEMKQLWDTCTEFATKMEDYSNQTRAVSLRSTLVGQAKSFLDRTHESNMSTLVSALDSERWSQCEVSNERQAALTRLCTGLATVSTPLRNLQQNGDDDQKGKAKNPVAVVEGVNYKVVWSCLLLIEMIMTNLSSAAYFQRTLATNAVTKVVELMRLFNARATNLVLGAGAIHSAARLKSINAKHLSYVTQCLGMTISLLPHIRAALMAQLPAKQHGLLIDLDSIKSEYKDHNEKVLNKFVSIIGGIVEHGLAPRIASVDFDDRAKKQATANEEDVVECFVFLDGISSSTRKLHTVLNALLPPDHLQDVFSRIFAHLDEHIPKLFVAAVTTGAFTFPSSDAGKNRLLTEVGQTTKTLNGLSGVLPWDFTAINVLERKLDYKLPALIEPTETQTDEEITLAINENEEIAEAAAQGGRTTGSEKQVSAEGTGHDDGDTVEPSVAVEKGLPSETESAKNNLVDDSEGSPILNSGENTESIATDLTTNAAENGERGLPSEENGTQATKNTVQE</sequence>
<evidence type="ECO:0000256" key="1">
    <source>
        <dbReference type="ARBA" id="ARBA00004601"/>
    </source>
</evidence>
<accession>A0A448Z1D8</accession>
<dbReference type="GO" id="GO:0042147">
    <property type="term" value="P:retrograde transport, endosome to Golgi"/>
    <property type="evidence" value="ECO:0007669"/>
    <property type="project" value="InterPro"/>
</dbReference>
<keyword evidence="3" id="KW-0813">Transport</keyword>
<dbReference type="GO" id="GO:0015031">
    <property type="term" value="P:protein transport"/>
    <property type="evidence" value="ECO:0007669"/>
    <property type="project" value="UniProtKB-KW"/>
</dbReference>
<comment type="subcellular location">
    <subcellularLocation>
        <location evidence="1">Golgi apparatus</location>
        <location evidence="1">trans-Golgi network</location>
    </subcellularLocation>
</comment>
<reference evidence="9 10" key="1">
    <citation type="submission" date="2019-01" db="EMBL/GenBank/DDBJ databases">
        <authorList>
            <person name="Ferrante I. M."/>
        </authorList>
    </citation>
    <scope>NUCLEOTIDE SEQUENCE [LARGE SCALE GENOMIC DNA]</scope>
    <source>
        <strain evidence="9 10">B856</strain>
    </source>
</reference>
<keyword evidence="6" id="KW-0175">Coiled coil</keyword>
<gene>
    <name evidence="9" type="ORF">PSNMU_V1.4_AUG-EV-PASAV3_0025150</name>
</gene>
<dbReference type="PANTHER" id="PTHR12965">
    <property type="entry name" value="VACUOLAR PROTEIN SORTING 54"/>
    <property type="match status" value="1"/>
</dbReference>
<dbReference type="AlphaFoldDB" id="A0A448Z1D8"/>
<protein>
    <recommendedName>
        <fullName evidence="8">Vacuolar protein sorting-associated protein 54 C-terminal domain-containing protein</fullName>
    </recommendedName>
</protein>
<dbReference type="Proteomes" id="UP000291116">
    <property type="component" value="Unassembled WGS sequence"/>
</dbReference>
<dbReference type="EMBL" id="CAACVS010000068">
    <property type="protein sequence ID" value="VEU35769.1"/>
    <property type="molecule type" value="Genomic_DNA"/>
</dbReference>
<evidence type="ECO:0000256" key="4">
    <source>
        <dbReference type="ARBA" id="ARBA00022927"/>
    </source>
</evidence>
<evidence type="ECO:0000259" key="8">
    <source>
        <dbReference type="Pfam" id="PF07928"/>
    </source>
</evidence>
<dbReference type="InterPro" id="IPR039745">
    <property type="entry name" value="Vps54"/>
</dbReference>
<keyword evidence="10" id="KW-1185">Reference proteome</keyword>
<feature type="region of interest" description="Disordered" evidence="7">
    <location>
        <begin position="440"/>
        <end position="485"/>
    </location>
</feature>
<feature type="compositionally biased region" description="Pro residues" evidence="7">
    <location>
        <begin position="107"/>
        <end position="116"/>
    </location>
</feature>
<feature type="region of interest" description="Disordered" evidence="7">
    <location>
        <begin position="281"/>
        <end position="306"/>
    </location>
</feature>
<comment type="similarity">
    <text evidence="2">Belongs to the VPS54 family.</text>
</comment>
<evidence type="ECO:0000256" key="2">
    <source>
        <dbReference type="ARBA" id="ARBA00009150"/>
    </source>
</evidence>
<feature type="compositionally biased region" description="Basic and acidic residues" evidence="7">
    <location>
        <begin position="282"/>
        <end position="293"/>
    </location>
</feature>
<dbReference type="GO" id="GO:0005829">
    <property type="term" value="C:cytosol"/>
    <property type="evidence" value="ECO:0007669"/>
    <property type="project" value="GOC"/>
</dbReference>
<feature type="compositionally biased region" description="Polar residues" evidence="7">
    <location>
        <begin position="454"/>
        <end position="475"/>
    </location>
</feature>
<dbReference type="GO" id="GO:0006896">
    <property type="term" value="P:Golgi to vacuole transport"/>
    <property type="evidence" value="ECO:0007669"/>
    <property type="project" value="TreeGrafter"/>
</dbReference>
<feature type="region of interest" description="Disordered" evidence="7">
    <location>
        <begin position="1087"/>
        <end position="1185"/>
    </location>
</feature>
<keyword evidence="5" id="KW-0333">Golgi apparatus</keyword>
<feature type="compositionally biased region" description="Low complexity" evidence="7">
    <location>
        <begin position="93"/>
        <end position="106"/>
    </location>
</feature>
<dbReference type="GO" id="GO:0000938">
    <property type="term" value="C:GARP complex"/>
    <property type="evidence" value="ECO:0007669"/>
    <property type="project" value="InterPro"/>
</dbReference>
<evidence type="ECO:0000256" key="6">
    <source>
        <dbReference type="ARBA" id="ARBA00023054"/>
    </source>
</evidence>
<dbReference type="Pfam" id="PF07928">
    <property type="entry name" value="Vps54"/>
    <property type="match status" value="1"/>
</dbReference>
<dbReference type="InterPro" id="IPR012501">
    <property type="entry name" value="Vps54_C"/>
</dbReference>
<dbReference type="PANTHER" id="PTHR12965:SF0">
    <property type="entry name" value="VACUOLAR PROTEIN SORTING-ASSOCIATED PROTEIN 54"/>
    <property type="match status" value="1"/>
</dbReference>
<evidence type="ECO:0000256" key="5">
    <source>
        <dbReference type="ARBA" id="ARBA00023034"/>
    </source>
</evidence>
<feature type="region of interest" description="Disordered" evidence="7">
    <location>
        <begin position="1"/>
        <end position="134"/>
    </location>
</feature>
<dbReference type="OrthoDB" id="10259024at2759"/>
<evidence type="ECO:0000256" key="3">
    <source>
        <dbReference type="ARBA" id="ARBA00022448"/>
    </source>
</evidence>
<feature type="compositionally biased region" description="Polar residues" evidence="7">
    <location>
        <begin position="1173"/>
        <end position="1185"/>
    </location>
</feature>
<evidence type="ECO:0000256" key="7">
    <source>
        <dbReference type="SAM" id="MobiDB-lite"/>
    </source>
</evidence>
<proteinExistence type="inferred from homology"/>
<feature type="compositionally biased region" description="Low complexity" evidence="7">
    <location>
        <begin position="73"/>
        <end position="84"/>
    </location>
</feature>
<dbReference type="GO" id="GO:0019905">
    <property type="term" value="F:syntaxin binding"/>
    <property type="evidence" value="ECO:0007669"/>
    <property type="project" value="TreeGrafter"/>
</dbReference>
<feature type="compositionally biased region" description="Basic and acidic residues" evidence="7">
    <location>
        <begin position="27"/>
        <end position="50"/>
    </location>
</feature>
<feature type="compositionally biased region" description="Basic and acidic residues" evidence="7">
    <location>
        <begin position="476"/>
        <end position="485"/>
    </location>
</feature>
<name>A0A448Z1D8_9STRA</name>
<evidence type="ECO:0000313" key="10">
    <source>
        <dbReference type="Proteomes" id="UP000291116"/>
    </source>
</evidence>